<feature type="transmembrane region" description="Helical" evidence="1">
    <location>
        <begin position="182"/>
        <end position="200"/>
    </location>
</feature>
<proteinExistence type="predicted"/>
<organism evidence="2 3">
    <name type="scientific">Dactylonectria macrodidyma</name>
    <dbReference type="NCBI Taxonomy" id="307937"/>
    <lineage>
        <taxon>Eukaryota</taxon>
        <taxon>Fungi</taxon>
        <taxon>Dikarya</taxon>
        <taxon>Ascomycota</taxon>
        <taxon>Pezizomycotina</taxon>
        <taxon>Sordariomycetes</taxon>
        <taxon>Hypocreomycetidae</taxon>
        <taxon>Hypocreales</taxon>
        <taxon>Nectriaceae</taxon>
        <taxon>Dactylonectria</taxon>
    </lineage>
</organism>
<keyword evidence="1" id="KW-0812">Transmembrane</keyword>
<keyword evidence="3" id="KW-1185">Reference proteome</keyword>
<dbReference type="EMBL" id="JAGMUV010000009">
    <property type="protein sequence ID" value="KAH7143457.1"/>
    <property type="molecule type" value="Genomic_DNA"/>
</dbReference>
<feature type="transmembrane region" description="Helical" evidence="1">
    <location>
        <begin position="105"/>
        <end position="131"/>
    </location>
</feature>
<keyword evidence="1" id="KW-1133">Transmembrane helix</keyword>
<feature type="transmembrane region" description="Helical" evidence="1">
    <location>
        <begin position="261"/>
        <end position="287"/>
    </location>
</feature>
<keyword evidence="1" id="KW-0472">Membrane</keyword>
<sequence>MHASNSTSPAAQALSDAFGAVYTTQFLKDQIQALNSRDTCWHPSGVHGLLTLLYANVSQDAVGVNISRGVFNLSSSGNYYSIDLGERTFKVNGLKESTYTILTCFHIFTMTIAFFLVYPIILLLGSVTVLCDLINRPIERQKFKRWETRLQSLGFTPLVIAGLATGLLGMGSSDHFRTEHGIVGLVTVVLAAVAASIYFIELHFNRRLRRTVRGIRWLQNIHYVDMATCQLILLVSGFAVTDGFDDLVVMGLCSVNLSMSLGVSLGMMGVFVWNSAVVSMTIQWFLIRRARLDEGETIRLWRLVRFRRRCCGL</sequence>
<gene>
    <name evidence="2" type="ORF">EDB81DRAFT_689970</name>
</gene>
<feature type="transmembrane region" description="Helical" evidence="1">
    <location>
        <begin position="221"/>
        <end position="241"/>
    </location>
</feature>
<evidence type="ECO:0008006" key="4">
    <source>
        <dbReference type="Google" id="ProtNLM"/>
    </source>
</evidence>
<dbReference type="Proteomes" id="UP000738349">
    <property type="component" value="Unassembled WGS sequence"/>
</dbReference>
<name>A0A9P9ET51_9HYPO</name>
<accession>A0A9P9ET51</accession>
<dbReference type="AlphaFoldDB" id="A0A9P9ET51"/>
<evidence type="ECO:0000256" key="1">
    <source>
        <dbReference type="SAM" id="Phobius"/>
    </source>
</evidence>
<feature type="transmembrane region" description="Helical" evidence="1">
    <location>
        <begin position="152"/>
        <end position="170"/>
    </location>
</feature>
<comment type="caution">
    <text evidence="2">The sequence shown here is derived from an EMBL/GenBank/DDBJ whole genome shotgun (WGS) entry which is preliminary data.</text>
</comment>
<evidence type="ECO:0000313" key="3">
    <source>
        <dbReference type="Proteomes" id="UP000738349"/>
    </source>
</evidence>
<reference evidence="2" key="1">
    <citation type="journal article" date="2021" name="Nat. Commun.">
        <title>Genetic determinants of endophytism in the Arabidopsis root mycobiome.</title>
        <authorList>
            <person name="Mesny F."/>
            <person name="Miyauchi S."/>
            <person name="Thiergart T."/>
            <person name="Pickel B."/>
            <person name="Atanasova L."/>
            <person name="Karlsson M."/>
            <person name="Huettel B."/>
            <person name="Barry K.W."/>
            <person name="Haridas S."/>
            <person name="Chen C."/>
            <person name="Bauer D."/>
            <person name="Andreopoulos W."/>
            <person name="Pangilinan J."/>
            <person name="LaButti K."/>
            <person name="Riley R."/>
            <person name="Lipzen A."/>
            <person name="Clum A."/>
            <person name="Drula E."/>
            <person name="Henrissat B."/>
            <person name="Kohler A."/>
            <person name="Grigoriev I.V."/>
            <person name="Martin F.M."/>
            <person name="Hacquard S."/>
        </authorList>
    </citation>
    <scope>NUCLEOTIDE SEQUENCE</scope>
    <source>
        <strain evidence="2">MPI-CAGE-AT-0147</strain>
    </source>
</reference>
<protein>
    <recommendedName>
        <fullName evidence="4">Cytochrome b561 domain-containing protein</fullName>
    </recommendedName>
</protein>
<dbReference type="OrthoDB" id="5148443at2759"/>
<evidence type="ECO:0000313" key="2">
    <source>
        <dbReference type="EMBL" id="KAH7143457.1"/>
    </source>
</evidence>
<dbReference type="Gene3D" id="1.20.120.1770">
    <property type="match status" value="1"/>
</dbReference>